<sequence>MSQQSYGETVPWDFTDDGMFAEPTPGYQRQVDPPVIPLASGQAMPPSPSVSRRARSSRRGPDSSRSSAVLDPNTLAPTPQPQQVRACASIVSRPGTASFQPAASADEPPAEIWNIVNIINSLPKSLEGLPLKTALRHHRDLRGEIQSGTGLLKVYSSQLRLYLNGERIFSGNS</sequence>
<evidence type="ECO:0000256" key="1">
    <source>
        <dbReference type="SAM" id="MobiDB-lite"/>
    </source>
</evidence>
<evidence type="ECO:0000313" key="2">
    <source>
        <dbReference type="EMBL" id="KAF2717239.1"/>
    </source>
</evidence>
<keyword evidence="3" id="KW-1185">Reference proteome</keyword>
<dbReference type="AlphaFoldDB" id="A0A9P4UKA0"/>
<accession>A0A9P4UKA0</accession>
<feature type="region of interest" description="Disordered" evidence="1">
    <location>
        <begin position="1"/>
        <end position="85"/>
    </location>
</feature>
<evidence type="ECO:0000313" key="3">
    <source>
        <dbReference type="Proteomes" id="UP000799441"/>
    </source>
</evidence>
<gene>
    <name evidence="2" type="ORF">K431DRAFT_307088</name>
</gene>
<dbReference type="Proteomes" id="UP000799441">
    <property type="component" value="Unassembled WGS sequence"/>
</dbReference>
<reference evidence="2" key="1">
    <citation type="journal article" date="2020" name="Stud. Mycol.">
        <title>101 Dothideomycetes genomes: a test case for predicting lifestyles and emergence of pathogens.</title>
        <authorList>
            <person name="Haridas S."/>
            <person name="Albert R."/>
            <person name="Binder M."/>
            <person name="Bloem J."/>
            <person name="Labutti K."/>
            <person name="Salamov A."/>
            <person name="Andreopoulos B."/>
            <person name="Baker S."/>
            <person name="Barry K."/>
            <person name="Bills G."/>
            <person name="Bluhm B."/>
            <person name="Cannon C."/>
            <person name="Castanera R."/>
            <person name="Culley D."/>
            <person name="Daum C."/>
            <person name="Ezra D."/>
            <person name="Gonzalez J."/>
            <person name="Henrissat B."/>
            <person name="Kuo A."/>
            <person name="Liang C."/>
            <person name="Lipzen A."/>
            <person name="Lutzoni F."/>
            <person name="Magnuson J."/>
            <person name="Mondo S."/>
            <person name="Nolan M."/>
            <person name="Ohm R."/>
            <person name="Pangilinan J."/>
            <person name="Park H.-J."/>
            <person name="Ramirez L."/>
            <person name="Alfaro M."/>
            <person name="Sun H."/>
            <person name="Tritt A."/>
            <person name="Yoshinaga Y."/>
            <person name="Zwiers L.-H."/>
            <person name="Turgeon B."/>
            <person name="Goodwin S."/>
            <person name="Spatafora J."/>
            <person name="Crous P."/>
            <person name="Grigoriev I."/>
        </authorList>
    </citation>
    <scope>NUCLEOTIDE SEQUENCE</scope>
    <source>
        <strain evidence="2">CBS 116435</strain>
    </source>
</reference>
<dbReference type="EMBL" id="MU003848">
    <property type="protein sequence ID" value="KAF2717239.1"/>
    <property type="molecule type" value="Genomic_DNA"/>
</dbReference>
<organism evidence="2 3">
    <name type="scientific">Polychaeton citri CBS 116435</name>
    <dbReference type="NCBI Taxonomy" id="1314669"/>
    <lineage>
        <taxon>Eukaryota</taxon>
        <taxon>Fungi</taxon>
        <taxon>Dikarya</taxon>
        <taxon>Ascomycota</taxon>
        <taxon>Pezizomycotina</taxon>
        <taxon>Dothideomycetes</taxon>
        <taxon>Dothideomycetidae</taxon>
        <taxon>Capnodiales</taxon>
        <taxon>Capnodiaceae</taxon>
        <taxon>Polychaeton</taxon>
    </lineage>
</organism>
<proteinExistence type="predicted"/>
<comment type="caution">
    <text evidence="2">The sequence shown here is derived from an EMBL/GenBank/DDBJ whole genome shotgun (WGS) entry which is preliminary data.</text>
</comment>
<name>A0A9P4UKA0_9PEZI</name>
<protein>
    <submittedName>
        <fullName evidence="2">Uncharacterized protein</fullName>
    </submittedName>
</protein>